<protein>
    <submittedName>
        <fullName evidence="1">Uncharacterized protein</fullName>
    </submittedName>
</protein>
<reference evidence="1 2" key="1">
    <citation type="submission" date="2021-07" db="EMBL/GenBank/DDBJ databases">
        <title>complete genome sequencing of Tessaracoccus sp.J1M15.</title>
        <authorList>
            <person name="Bae J.-W."/>
            <person name="Kim D.-y."/>
        </authorList>
    </citation>
    <scope>NUCLEOTIDE SEQUENCE [LARGE SCALE GENOMIC DNA]</scope>
    <source>
        <strain evidence="1 2">J1M15</strain>
    </source>
</reference>
<sequence>MEYALALALVLLLVLVTRPWWGRKLTRAINAEGEAASARRIATDLDDVRGTVDFTCDLETATAVIDAVLEDRRKWTKGPGHLWHFRSIGDDDLVLVAESTRQASHLRVSRVNEVELQLQGVREWTKVASAITDAALSREIDAQAGKQPELVRDQTPTTIEVGGMVVTANTYVWRAVT</sequence>
<organism evidence="1 2">
    <name type="scientific">Tessaracoccus palaemonis</name>
    <dbReference type="NCBI Taxonomy" id="2829499"/>
    <lineage>
        <taxon>Bacteria</taxon>
        <taxon>Bacillati</taxon>
        <taxon>Actinomycetota</taxon>
        <taxon>Actinomycetes</taxon>
        <taxon>Propionibacteriales</taxon>
        <taxon>Propionibacteriaceae</taxon>
        <taxon>Tessaracoccus</taxon>
    </lineage>
</organism>
<keyword evidence="2" id="KW-1185">Reference proteome</keyword>
<dbReference type="Proteomes" id="UP000824504">
    <property type="component" value="Chromosome"/>
</dbReference>
<gene>
    <name evidence="1" type="ORF">KDB89_12560</name>
</gene>
<proteinExistence type="predicted"/>
<dbReference type="RefSeq" id="WP_219081557.1">
    <property type="nucleotide sequence ID" value="NZ_CP079216.1"/>
</dbReference>
<name>A0ABX8SGM6_9ACTN</name>
<evidence type="ECO:0000313" key="1">
    <source>
        <dbReference type="EMBL" id="QXT62558.1"/>
    </source>
</evidence>
<dbReference type="EMBL" id="CP079216">
    <property type="protein sequence ID" value="QXT62558.1"/>
    <property type="molecule type" value="Genomic_DNA"/>
</dbReference>
<accession>A0ABX8SGM6</accession>
<evidence type="ECO:0000313" key="2">
    <source>
        <dbReference type="Proteomes" id="UP000824504"/>
    </source>
</evidence>